<feature type="compositionally biased region" description="Low complexity" evidence="6">
    <location>
        <begin position="1390"/>
        <end position="1402"/>
    </location>
</feature>
<dbReference type="InterPro" id="IPR025927">
    <property type="entry name" value="Znf_KANL2-like"/>
</dbReference>
<feature type="compositionally biased region" description="Basic and acidic residues" evidence="6">
    <location>
        <begin position="1348"/>
        <end position="1366"/>
    </location>
</feature>
<evidence type="ECO:0000256" key="4">
    <source>
        <dbReference type="ARBA" id="ARBA00023163"/>
    </source>
</evidence>
<dbReference type="RefSeq" id="XP_024387773.1">
    <property type="nucleotide sequence ID" value="XM_024532005.2"/>
</dbReference>
<dbReference type="InterPro" id="IPR001471">
    <property type="entry name" value="AP2/ERF_dom"/>
</dbReference>
<feature type="compositionally biased region" description="Acidic residues" evidence="6">
    <location>
        <begin position="1751"/>
        <end position="1772"/>
    </location>
</feature>
<feature type="compositionally biased region" description="Polar residues" evidence="6">
    <location>
        <begin position="1554"/>
        <end position="1570"/>
    </location>
</feature>
<dbReference type="GO" id="GO:0003700">
    <property type="term" value="F:DNA-binding transcription factor activity"/>
    <property type="evidence" value="ECO:0007669"/>
    <property type="project" value="InterPro"/>
</dbReference>
<feature type="region of interest" description="Disordered" evidence="6">
    <location>
        <begin position="1906"/>
        <end position="1989"/>
    </location>
</feature>
<dbReference type="PRINTS" id="PR00367">
    <property type="entry name" value="ETHRSPELEMNT"/>
</dbReference>
<dbReference type="GeneID" id="112288141"/>
<feature type="compositionally biased region" description="Polar residues" evidence="6">
    <location>
        <begin position="1318"/>
        <end position="1341"/>
    </location>
</feature>
<dbReference type="InterPro" id="IPR036955">
    <property type="entry name" value="AP2/ERF_dom_sf"/>
</dbReference>
<dbReference type="SUPFAM" id="SSF54171">
    <property type="entry name" value="DNA-binding domain"/>
    <property type="match status" value="4"/>
</dbReference>
<feature type="domain" description="AP2/ERF" evidence="7">
    <location>
        <begin position="1630"/>
        <end position="1696"/>
    </location>
</feature>
<feature type="compositionally biased region" description="Basic and acidic residues" evidence="6">
    <location>
        <begin position="1845"/>
        <end position="1877"/>
    </location>
</feature>
<evidence type="ECO:0000256" key="3">
    <source>
        <dbReference type="ARBA" id="ARBA00023125"/>
    </source>
</evidence>
<dbReference type="SMART" id="SM00380">
    <property type="entry name" value="AP2"/>
    <property type="match status" value="4"/>
</dbReference>
<dbReference type="PANTHER" id="PTHR31677:SF243">
    <property type="entry name" value="AP2_ERF DOMAIN-CONTAINING PROTEIN"/>
    <property type="match status" value="1"/>
</dbReference>
<dbReference type="RefSeq" id="XP_073393335.1">
    <property type="nucleotide sequence ID" value="XM_073537234.1"/>
</dbReference>
<reference evidence="9" key="3">
    <citation type="submission" date="2020-12" db="UniProtKB">
        <authorList>
            <consortium name="EnsemblPlants"/>
        </authorList>
    </citation>
    <scope>IDENTIFICATION</scope>
</reference>
<feature type="region of interest" description="Disordered" evidence="6">
    <location>
        <begin position="1719"/>
        <end position="1790"/>
    </location>
</feature>
<feature type="compositionally biased region" description="Basic and acidic residues" evidence="6">
    <location>
        <begin position="849"/>
        <end position="866"/>
    </location>
</feature>
<dbReference type="EnsemblPlants" id="Pp3c11_13880V3.1">
    <property type="protein sequence ID" value="Pp3c11_13880V3.1"/>
    <property type="gene ID" value="Pp3c11_13880"/>
</dbReference>
<feature type="region of interest" description="Disordered" evidence="6">
    <location>
        <begin position="1523"/>
        <end position="1636"/>
    </location>
</feature>
<keyword evidence="5" id="KW-0539">Nucleus</keyword>
<feature type="region of interest" description="Disordered" evidence="6">
    <location>
        <begin position="1074"/>
        <end position="1418"/>
    </location>
</feature>
<feature type="compositionally biased region" description="Basic and acidic residues" evidence="6">
    <location>
        <begin position="1307"/>
        <end position="1317"/>
    </location>
</feature>
<feature type="region of interest" description="Disordered" evidence="6">
    <location>
        <begin position="2014"/>
        <end position="2080"/>
    </location>
</feature>
<dbReference type="Pfam" id="PF13891">
    <property type="entry name" value="zf-C3HC3H_KANSL2"/>
    <property type="match status" value="1"/>
</dbReference>
<evidence type="ECO:0000313" key="10">
    <source>
        <dbReference type="Proteomes" id="UP000006727"/>
    </source>
</evidence>
<dbReference type="Gene3D" id="3.30.730.10">
    <property type="entry name" value="AP2/ERF domain"/>
    <property type="match status" value="4"/>
</dbReference>
<dbReference type="PROSITE" id="PS51032">
    <property type="entry name" value="AP2_ERF"/>
    <property type="match status" value="4"/>
</dbReference>
<feature type="domain" description="AP2/ERF" evidence="7">
    <location>
        <begin position="1411"/>
        <end position="1468"/>
    </location>
</feature>
<dbReference type="PANTHER" id="PTHR31677">
    <property type="entry name" value="AP2 DOMAIN CLASS TRANSCRIPTION FACTOR"/>
    <property type="match status" value="1"/>
</dbReference>
<feature type="compositionally biased region" description="Basic and acidic residues" evidence="6">
    <location>
        <begin position="1249"/>
        <end position="1260"/>
    </location>
</feature>
<name>A0A2K1JUN0_PHYPA</name>
<comment type="subcellular location">
    <subcellularLocation>
        <location evidence="1">Nucleus</location>
    </subcellularLocation>
</comment>
<feature type="region of interest" description="Disordered" evidence="6">
    <location>
        <begin position="808"/>
        <end position="872"/>
    </location>
</feature>
<dbReference type="CDD" id="cd00018">
    <property type="entry name" value="AP2"/>
    <property type="match status" value="2"/>
</dbReference>
<feature type="compositionally biased region" description="Acidic residues" evidence="6">
    <location>
        <begin position="1724"/>
        <end position="1735"/>
    </location>
</feature>
<dbReference type="InterPro" id="IPR016177">
    <property type="entry name" value="DNA-bd_dom_sf"/>
</dbReference>
<keyword evidence="10" id="KW-1185">Reference proteome</keyword>
<evidence type="ECO:0000259" key="7">
    <source>
        <dbReference type="PROSITE" id="PS51032"/>
    </source>
</evidence>
<dbReference type="EnsemblPlants" id="Pp3c11_13880V3.2">
    <property type="protein sequence ID" value="Pp3c11_13880V3.2"/>
    <property type="gene ID" value="Pp3c11_13880"/>
</dbReference>
<feature type="domain" description="AP2/ERF" evidence="7">
    <location>
        <begin position="652"/>
        <end position="708"/>
    </location>
</feature>
<feature type="compositionally biased region" description="Acidic residues" evidence="6">
    <location>
        <begin position="1588"/>
        <end position="1600"/>
    </location>
</feature>
<evidence type="ECO:0000256" key="6">
    <source>
        <dbReference type="SAM" id="MobiDB-lite"/>
    </source>
</evidence>
<dbReference type="PaxDb" id="3218-PP1S11_198V6.1"/>
<feature type="region of interest" description="Disordered" evidence="6">
    <location>
        <begin position="516"/>
        <end position="536"/>
    </location>
</feature>
<dbReference type="Gramene" id="Pp3c11_13880V3.2">
    <property type="protein sequence ID" value="Pp3c11_13880V3.2"/>
    <property type="gene ID" value="Pp3c11_13880"/>
</dbReference>
<gene>
    <name evidence="9" type="primary">LOC112288141</name>
    <name evidence="8" type="ORF">PHYPA_015000</name>
</gene>
<evidence type="ECO:0000313" key="9">
    <source>
        <dbReference type="EnsemblPlants" id="Pp3c11_13880V3.1"/>
    </source>
</evidence>
<sequence>MDTTIEKPSESEPVEVETACAVQRGDAEVKLLSSKLELVEPDLKVRIENESFPVSPSVSTSPVGSNLLPSRARTAVWRQKVHSGVGAPVLAGQRILEFPSPAMVSQIATAIGPGQRVPYESCKPESSPALPGTLPVAYRSLPPAAGVMGLTPNLLTPSPSILVPSAGVPPLPASLSLYPPGLPLTSAGHRRIPAALSNLTSAAGCSDPLASTNLCRLPGRTPQANGSSTKARSEHMCHSSRQSCSQYCLQGYKLCLWHILEDPSAPYKQCDFAEFPSRERCRFPVSLKSENTRFCQMHKQVKGFTINPVTLKNQQAMERPLLGEFSVLVVAAAVAHQMEIVAPPKLWASVVVNHVSVVPPSCGSGSVKEEYGASMFQRSISGKKVGAHVHGDVKPGDVPFARTNLKPAVRRAQGGLQMKEDGKGFGSAQGSSTKVCVECNLDNGSCRTSGCGYQDGTSMTIAQLKVGPASTKVASELENFRAQLGNRLSSHGISLPYTMPSSGGKVGTDQGLSGGARGFHRSGSPHDEKLIRPSTPGQVFMNGGCAKRRAHDAASVPCLVDIGPVELNRVGLMCSLQQVPGMLQGKRSYDQLSILPTVDFGGLDMATMGVRCGPREPRAIPGLAIKRKSKVQTPRDSSSMGRGQGRRVFFSRFVGVRKRPWGAYGAEIRTPEGKRLWLGTFTTEEAAARAYDDAARIFRGKSAVTNFVQGSEFDFGMSSPFAMGSSSTSMEEDNASDGSGARMRSALNMKKKDGEAGVVTLGIVQSNLGSGDGMGAGNKMDGFGSPVETLNLLGGFGTNGKENVQALRSASEGPGRTPSGHLKVTRGVAKESSRRKQSQKVTGRGGSSKKGEDLGGLRWPEERLDEGTSGPDRLLLLSNFAIRHEGMEMEEGPDSCKNESKEQGAGAGSGVAGTDSGDSDEESDGPSDAELGLDSASGLRVKMEEDVGGREKSAEPFVCAELNEEEKQQLLELGKADPEFRLTGVRKSQSGRFEATIYDRTMRKKIYVGMYSSMLEAARARDQKALDLGSMSTLNFPEMRAIQAMRNTKAGGGGSKKKSKAEDIAQSFKKIRLASQSKSDTDTRKVLKRKVPDSEEKSESNKVKSLKCKAPMPRLEGSELKAFDGSNAMETDEEDALKGEKQVPAKASTNSPAASNKKGGAAKAPRSSISSGHEKLGGEAAETASHKAKRKSVEFQKSEMESEKEALKLKKQKVEEAKEVSTAVKRRRAPSAKGKANGGASGQEACSTTKEDGKDSDGVKQESGMVGQGNQAGHRASRKSNIHRAFADSFVESDYARVYKTTSKRRAMLDKVGRKSDSSSTIPSAEKSPATSPKETTPNPSRSRRERKFQGEEDEAKGKNGEERGGQGRKKPPLSKSKCAPARDEEQQPARSRSAGKSSAKGSGKRRSQRNFMGVQATPSGRFKAKIYVPRTKKHIYIGIYDTPEEAAHAYDEVAYRKRGATAPLNFPEAFHAKIKAKQPIKKVVIQLTDAGDFEAMCYDPKAQDYHSVGVFSSVDAARRAGAREAATMDSGNSEASGRDEGDGDGDGDGDGESWSTKYDSGLKSKTMTGKHSKPGDAGNTGSPVGQDVEEGGSDEDDVAVAEQSQKASVRSMRSKKGTFARASMNKKASRRGNMTRRADFRGVYCNGHKFQSIYYNPATKKHTYLGTFLTAEEAARAHDQVAFGQFGEEAKLNLPEEIETLRRTVKVIGNNAVLMNRSKAKEAEEDGEEEEEDGGDSRSSSPVASRKEEVEDAEAPVDGDMAEAVEDEEEERGSPGNSPSKPSQMGGIWSKSKWFKDDCLDIVLKKGNSGENACSGGIPGRSGDVKSSEKPSAGSKLCSGERGGGAEDWKTSEQGNREKGGRDELRLGSDVEERAGRRISRRKMYRASRIGTPGSVLEEVVRISLEKDKIREEQEGKDEWEGEKSLGGGQSGASVEEKKCQGSSSQQVLRRSRRNTPPPKSSVVEAGAVSVPEKGQSEEQSEAGPAMPLFDALAGEFLKASIVLETAETDVGEGRLHKEGETSVTRATHETHGEVVNGDRLGNEALEAPEGEIGATRGLAGNPASMTSSENAGLADDDA</sequence>
<dbReference type="Proteomes" id="UP000006727">
    <property type="component" value="Chromosome 11"/>
</dbReference>
<feature type="compositionally biased region" description="Low complexity" evidence="6">
    <location>
        <begin position="1151"/>
        <end position="1165"/>
    </location>
</feature>
<keyword evidence="2" id="KW-0805">Transcription regulation</keyword>
<organism evidence="8">
    <name type="scientific">Physcomitrium patens</name>
    <name type="common">Spreading-leaved earth moss</name>
    <name type="synonym">Physcomitrella patens</name>
    <dbReference type="NCBI Taxonomy" id="3218"/>
    <lineage>
        <taxon>Eukaryota</taxon>
        <taxon>Viridiplantae</taxon>
        <taxon>Streptophyta</taxon>
        <taxon>Embryophyta</taxon>
        <taxon>Bryophyta</taxon>
        <taxon>Bryophytina</taxon>
        <taxon>Bryopsida</taxon>
        <taxon>Funariidae</taxon>
        <taxon>Funariales</taxon>
        <taxon>Funariaceae</taxon>
        <taxon>Physcomitrium</taxon>
    </lineage>
</organism>
<feature type="compositionally biased region" description="Acidic residues" evidence="6">
    <location>
        <begin position="1542"/>
        <end position="1552"/>
    </location>
</feature>
<keyword evidence="3" id="KW-0238">DNA-binding</keyword>
<feature type="compositionally biased region" description="Basic and acidic residues" evidence="6">
    <location>
        <begin position="2014"/>
        <end position="2034"/>
    </location>
</feature>
<evidence type="ECO:0000313" key="8">
    <source>
        <dbReference type="EMBL" id="PNR45229.1"/>
    </source>
</evidence>
<feature type="region of interest" description="Disordered" evidence="6">
    <location>
        <begin position="889"/>
        <end position="939"/>
    </location>
</feature>
<keyword evidence="4" id="KW-0804">Transcription</keyword>
<dbReference type="EMBL" id="ABEU02000011">
    <property type="protein sequence ID" value="PNR45229.1"/>
    <property type="molecule type" value="Genomic_DNA"/>
</dbReference>
<proteinExistence type="predicted"/>
<protein>
    <recommendedName>
        <fullName evidence="7">AP2/ERF domain-containing protein</fullName>
    </recommendedName>
</protein>
<evidence type="ECO:0000256" key="2">
    <source>
        <dbReference type="ARBA" id="ARBA00023015"/>
    </source>
</evidence>
<dbReference type="GO" id="GO:0005634">
    <property type="term" value="C:nucleus"/>
    <property type="evidence" value="ECO:0007669"/>
    <property type="project" value="UniProtKB-SubCell"/>
</dbReference>
<dbReference type="RefSeq" id="XP_073393334.1">
    <property type="nucleotide sequence ID" value="XM_073537233.1"/>
</dbReference>
<feature type="compositionally biased region" description="Basic and acidic residues" evidence="6">
    <location>
        <begin position="1906"/>
        <end position="1925"/>
    </location>
</feature>
<feature type="compositionally biased region" description="Acidic residues" evidence="6">
    <location>
        <begin position="917"/>
        <end position="927"/>
    </location>
</feature>
<accession>A0A2K1JUN0</accession>
<evidence type="ECO:0000256" key="5">
    <source>
        <dbReference type="ARBA" id="ARBA00023242"/>
    </source>
</evidence>
<feature type="region of interest" description="Disordered" evidence="6">
    <location>
        <begin position="1807"/>
        <end position="1884"/>
    </location>
</feature>
<feature type="domain" description="AP2/ERF" evidence="7">
    <location>
        <begin position="981"/>
        <end position="1037"/>
    </location>
</feature>
<dbReference type="Gramene" id="Pp3c11_13880V3.1">
    <property type="protein sequence ID" value="Pp3c11_13880V3.1"/>
    <property type="gene ID" value="Pp3c11_13880"/>
</dbReference>
<feature type="compositionally biased region" description="Basic and acidic residues" evidence="6">
    <location>
        <begin position="1079"/>
        <end position="1102"/>
    </location>
</feature>
<evidence type="ECO:0000256" key="1">
    <source>
        <dbReference type="ARBA" id="ARBA00004123"/>
    </source>
</evidence>
<feature type="compositionally biased region" description="Basic and acidic residues" evidence="6">
    <location>
        <begin position="1191"/>
        <end position="1219"/>
    </location>
</feature>
<reference evidence="8 10" key="1">
    <citation type="journal article" date="2008" name="Science">
        <title>The Physcomitrella genome reveals evolutionary insights into the conquest of land by plants.</title>
        <authorList>
            <person name="Rensing S."/>
            <person name="Lang D."/>
            <person name="Zimmer A."/>
            <person name="Terry A."/>
            <person name="Salamov A."/>
            <person name="Shapiro H."/>
            <person name="Nishiyama T."/>
            <person name="Perroud P.-F."/>
            <person name="Lindquist E."/>
            <person name="Kamisugi Y."/>
            <person name="Tanahashi T."/>
            <person name="Sakakibara K."/>
            <person name="Fujita T."/>
            <person name="Oishi K."/>
            <person name="Shin-I T."/>
            <person name="Kuroki Y."/>
            <person name="Toyoda A."/>
            <person name="Suzuki Y."/>
            <person name="Hashimoto A."/>
            <person name="Yamaguchi K."/>
            <person name="Sugano A."/>
            <person name="Kohara Y."/>
            <person name="Fujiyama A."/>
            <person name="Anterola A."/>
            <person name="Aoki S."/>
            <person name="Ashton N."/>
            <person name="Barbazuk W.B."/>
            <person name="Barker E."/>
            <person name="Bennetzen J."/>
            <person name="Bezanilla M."/>
            <person name="Blankenship R."/>
            <person name="Cho S.H."/>
            <person name="Dutcher S."/>
            <person name="Estelle M."/>
            <person name="Fawcett J.A."/>
            <person name="Gundlach H."/>
            <person name="Hanada K."/>
            <person name="Heyl A."/>
            <person name="Hicks K.A."/>
            <person name="Hugh J."/>
            <person name="Lohr M."/>
            <person name="Mayer K."/>
            <person name="Melkozernov A."/>
            <person name="Murata T."/>
            <person name="Nelson D."/>
            <person name="Pils B."/>
            <person name="Prigge M."/>
            <person name="Reiss B."/>
            <person name="Renner T."/>
            <person name="Rombauts S."/>
            <person name="Rushton P."/>
            <person name="Sanderfoot A."/>
            <person name="Schween G."/>
            <person name="Shiu S.-H."/>
            <person name="Stueber K."/>
            <person name="Theodoulou F.L."/>
            <person name="Tu H."/>
            <person name="Van de Peer Y."/>
            <person name="Verrier P.J."/>
            <person name="Waters E."/>
            <person name="Wood A."/>
            <person name="Yang L."/>
            <person name="Cove D."/>
            <person name="Cuming A."/>
            <person name="Hasebe M."/>
            <person name="Lucas S."/>
            <person name="Mishler D.B."/>
            <person name="Reski R."/>
            <person name="Grigoriev I."/>
            <person name="Quatrano R.S."/>
            <person name="Boore J.L."/>
        </authorList>
    </citation>
    <scope>NUCLEOTIDE SEQUENCE [LARGE SCALE GENOMIC DNA]</scope>
    <source>
        <strain evidence="9 10">cv. Gransden 2004</strain>
    </source>
</reference>
<reference evidence="8 10" key="2">
    <citation type="journal article" date="2018" name="Plant J.">
        <title>The Physcomitrella patens chromosome-scale assembly reveals moss genome structure and evolution.</title>
        <authorList>
            <person name="Lang D."/>
            <person name="Ullrich K.K."/>
            <person name="Murat F."/>
            <person name="Fuchs J."/>
            <person name="Jenkins J."/>
            <person name="Haas F.B."/>
            <person name="Piednoel M."/>
            <person name="Gundlach H."/>
            <person name="Van Bel M."/>
            <person name="Meyberg R."/>
            <person name="Vives C."/>
            <person name="Morata J."/>
            <person name="Symeonidi A."/>
            <person name="Hiss M."/>
            <person name="Muchero W."/>
            <person name="Kamisugi Y."/>
            <person name="Saleh O."/>
            <person name="Blanc G."/>
            <person name="Decker E.L."/>
            <person name="van Gessel N."/>
            <person name="Grimwood J."/>
            <person name="Hayes R.D."/>
            <person name="Graham S.W."/>
            <person name="Gunter L.E."/>
            <person name="McDaniel S.F."/>
            <person name="Hoernstein S.N.W."/>
            <person name="Larsson A."/>
            <person name="Li F.W."/>
            <person name="Perroud P.F."/>
            <person name="Phillips J."/>
            <person name="Ranjan P."/>
            <person name="Rokshar D.S."/>
            <person name="Rothfels C.J."/>
            <person name="Schneider L."/>
            <person name="Shu S."/>
            <person name="Stevenson D.W."/>
            <person name="Thummler F."/>
            <person name="Tillich M."/>
            <person name="Villarreal Aguilar J.C."/>
            <person name="Widiez T."/>
            <person name="Wong G.K."/>
            <person name="Wymore A."/>
            <person name="Zhang Y."/>
            <person name="Zimmer A.D."/>
            <person name="Quatrano R.S."/>
            <person name="Mayer K.F.X."/>
            <person name="Goodstein D."/>
            <person name="Casacuberta J.M."/>
            <person name="Vandepoele K."/>
            <person name="Reski R."/>
            <person name="Cuming A.C."/>
            <person name="Tuskan G.A."/>
            <person name="Maumus F."/>
            <person name="Salse J."/>
            <person name="Schmutz J."/>
            <person name="Rensing S.A."/>
        </authorList>
    </citation>
    <scope>NUCLEOTIDE SEQUENCE [LARGE SCALE GENOMIC DNA]</scope>
    <source>
        <strain evidence="9 10">cv. Gransden 2004</strain>
    </source>
</reference>
<dbReference type="GO" id="GO:0003677">
    <property type="term" value="F:DNA binding"/>
    <property type="evidence" value="ECO:0007669"/>
    <property type="project" value="UniProtKB-KW"/>
</dbReference>
<dbReference type="OrthoDB" id="10038011at2759"/>